<dbReference type="KEGG" id="nha:Nham_0047"/>
<dbReference type="RefSeq" id="WP_011508655.1">
    <property type="nucleotide sequence ID" value="NC_007964.1"/>
</dbReference>
<dbReference type="InterPro" id="IPR036366">
    <property type="entry name" value="PGBDSf"/>
</dbReference>
<gene>
    <name evidence="4" type="ordered locus">Nham_0047</name>
</gene>
<dbReference type="STRING" id="323097.Nham_0047"/>
<dbReference type="eggNOG" id="COG3409">
    <property type="taxonomic scope" value="Bacteria"/>
</dbReference>
<proteinExistence type="predicted"/>
<dbReference type="Pfam" id="PF13365">
    <property type="entry name" value="Trypsin_2"/>
    <property type="match status" value="1"/>
</dbReference>
<dbReference type="Gene3D" id="1.10.101.10">
    <property type="entry name" value="PGBD-like superfamily/PGBD"/>
    <property type="match status" value="1"/>
</dbReference>
<evidence type="ECO:0000256" key="2">
    <source>
        <dbReference type="SAM" id="SignalP"/>
    </source>
</evidence>
<dbReference type="OrthoDB" id="6810892at2"/>
<dbReference type="InterPro" id="IPR036365">
    <property type="entry name" value="PGBD-like_sf"/>
</dbReference>
<dbReference type="InterPro" id="IPR009003">
    <property type="entry name" value="Peptidase_S1_PA"/>
</dbReference>
<sequence>MRATIAAALMIVTTAIYAEAQPAGTNGRAGTKPSPPAHPAVQTPADTASAMTQAARQALQSDLAWTGHYNGIINGEVSDRLIAAIKAFQKDQGGKQTGVLNPQERGALASVARKSRSNVGWKTVSDASTGVRLGLPARLVPQRSSEGDDTKWSSSTGTIQILLTRRKDADLTTAKLAEHERKQPAGRKIAYSAIKPDVFVLSGTQGLKKFYTRGQLRGNEARILTVLYDQATEGTMEPVVIAMSSAFDPFPANGPPPRKIVEYATGVTVSRDGAILTGGDVTDGCKSIVVAGHGNADRIADDKDHGLALLRIYGAHGLQPIALDGGATKGGLALVGIADPQNQGGGAAVSQVKASVAQGADGGEPALSPAPALGFSGAAALDTNGKFAGLALLKPTDVAGLSGSAPAAQAVLAPVEAVQAFLKANKVTPASGSSNANAAVVRVICVRK</sequence>
<feature type="domain" description="Peptidoglycan binding-like" evidence="3">
    <location>
        <begin position="53"/>
        <end position="108"/>
    </location>
</feature>
<protein>
    <submittedName>
        <fullName evidence="4">Peptidoglycan-binding domain 1</fullName>
    </submittedName>
</protein>
<evidence type="ECO:0000313" key="5">
    <source>
        <dbReference type="Proteomes" id="UP000001953"/>
    </source>
</evidence>
<feature type="chain" id="PRO_5004196049" evidence="2">
    <location>
        <begin position="21"/>
        <end position="448"/>
    </location>
</feature>
<dbReference type="Pfam" id="PF01471">
    <property type="entry name" value="PG_binding_1"/>
    <property type="match status" value="1"/>
</dbReference>
<dbReference type="InterPro" id="IPR002477">
    <property type="entry name" value="Peptidoglycan-bd-like"/>
</dbReference>
<name>Q1QS49_NITHX</name>
<dbReference type="SUPFAM" id="SSF50494">
    <property type="entry name" value="Trypsin-like serine proteases"/>
    <property type="match status" value="1"/>
</dbReference>
<evidence type="ECO:0000313" key="4">
    <source>
        <dbReference type="EMBL" id="ABE60948.1"/>
    </source>
</evidence>
<dbReference type="EMBL" id="CP000319">
    <property type="protein sequence ID" value="ABE60948.1"/>
    <property type="molecule type" value="Genomic_DNA"/>
</dbReference>
<organism evidence="4 5">
    <name type="scientific">Nitrobacter hamburgensis (strain DSM 10229 / NCIMB 13809 / X14)</name>
    <dbReference type="NCBI Taxonomy" id="323097"/>
    <lineage>
        <taxon>Bacteria</taxon>
        <taxon>Pseudomonadati</taxon>
        <taxon>Pseudomonadota</taxon>
        <taxon>Alphaproteobacteria</taxon>
        <taxon>Hyphomicrobiales</taxon>
        <taxon>Nitrobacteraceae</taxon>
        <taxon>Nitrobacter</taxon>
    </lineage>
</organism>
<reference evidence="4 5" key="1">
    <citation type="submission" date="2006-03" db="EMBL/GenBank/DDBJ databases">
        <title>Complete sequence of chromosome of Nitrobacter hamburgensis X14.</title>
        <authorList>
            <consortium name="US DOE Joint Genome Institute"/>
            <person name="Copeland A."/>
            <person name="Lucas S."/>
            <person name="Lapidus A."/>
            <person name="Barry K."/>
            <person name="Detter J.C."/>
            <person name="Glavina del Rio T."/>
            <person name="Hammon N."/>
            <person name="Israni S."/>
            <person name="Dalin E."/>
            <person name="Tice H."/>
            <person name="Pitluck S."/>
            <person name="Chain P."/>
            <person name="Malfatti S."/>
            <person name="Shin M."/>
            <person name="Vergez L."/>
            <person name="Schmutz J."/>
            <person name="Larimer F."/>
            <person name="Land M."/>
            <person name="Hauser L."/>
            <person name="Kyrpides N."/>
            <person name="Ivanova N."/>
            <person name="Ward B."/>
            <person name="Arp D."/>
            <person name="Klotz M."/>
            <person name="Stein L."/>
            <person name="O'Mullan G."/>
            <person name="Starkenburg S."/>
            <person name="Sayavedra L."/>
            <person name="Poret-Peterson A.T."/>
            <person name="Gentry M.E."/>
            <person name="Bruce D."/>
            <person name="Richardson P."/>
        </authorList>
    </citation>
    <scope>NUCLEOTIDE SEQUENCE [LARGE SCALE GENOMIC DNA]</scope>
    <source>
        <strain evidence="5">DSM 10229 / NCIMB 13809 / X14</strain>
    </source>
</reference>
<evidence type="ECO:0000256" key="1">
    <source>
        <dbReference type="SAM" id="MobiDB-lite"/>
    </source>
</evidence>
<evidence type="ECO:0000259" key="3">
    <source>
        <dbReference type="Pfam" id="PF01471"/>
    </source>
</evidence>
<feature type="region of interest" description="Disordered" evidence="1">
    <location>
        <begin position="24"/>
        <end position="47"/>
    </location>
</feature>
<dbReference type="HOGENOM" id="CLU_588841_0_0_5"/>
<dbReference type="AlphaFoldDB" id="Q1QS49"/>
<keyword evidence="2" id="KW-0732">Signal</keyword>
<dbReference type="SUPFAM" id="SSF47090">
    <property type="entry name" value="PGBD-like"/>
    <property type="match status" value="1"/>
</dbReference>
<dbReference type="eggNOG" id="COG0265">
    <property type="taxonomic scope" value="Bacteria"/>
</dbReference>
<accession>Q1QS49</accession>
<dbReference type="Proteomes" id="UP000001953">
    <property type="component" value="Chromosome"/>
</dbReference>
<dbReference type="Gene3D" id="2.40.10.120">
    <property type="match status" value="1"/>
</dbReference>
<feature type="signal peptide" evidence="2">
    <location>
        <begin position="1"/>
        <end position="20"/>
    </location>
</feature>
<keyword evidence="5" id="KW-1185">Reference proteome</keyword>